<reference evidence="1" key="2">
    <citation type="submission" date="2021-08" db="EMBL/GenBank/DDBJ databases">
        <authorList>
            <person name="Eriksson T."/>
        </authorList>
    </citation>
    <scope>NUCLEOTIDE SEQUENCE</scope>
    <source>
        <strain evidence="1">Stoneville</strain>
        <tissue evidence="1">Whole head</tissue>
    </source>
</reference>
<protein>
    <submittedName>
        <fullName evidence="1">Uncharacterized protein</fullName>
    </submittedName>
</protein>
<keyword evidence="2" id="KW-1185">Reference proteome</keyword>
<comment type="caution">
    <text evidence="1">The sequence shown here is derived from an EMBL/GenBank/DDBJ whole genome shotgun (WGS) entry which is preliminary data.</text>
</comment>
<name>A0A8J6H3N3_TENMO</name>
<dbReference type="EMBL" id="JABDTM020030091">
    <property type="protein sequence ID" value="KAH0807574.1"/>
    <property type="molecule type" value="Genomic_DNA"/>
</dbReference>
<accession>A0A8J6H3N3</accession>
<proteinExistence type="predicted"/>
<evidence type="ECO:0000313" key="2">
    <source>
        <dbReference type="Proteomes" id="UP000719412"/>
    </source>
</evidence>
<sequence length="49" mass="4914">MHGPDVLPDPFEGFQDCFLVSDVAAKGIELAGGVGEAVGELLEAVDAAG</sequence>
<dbReference type="AlphaFoldDB" id="A0A8J6H3N3"/>
<dbReference type="Proteomes" id="UP000719412">
    <property type="component" value="Unassembled WGS sequence"/>
</dbReference>
<organism evidence="1 2">
    <name type="scientific">Tenebrio molitor</name>
    <name type="common">Yellow mealworm beetle</name>
    <dbReference type="NCBI Taxonomy" id="7067"/>
    <lineage>
        <taxon>Eukaryota</taxon>
        <taxon>Metazoa</taxon>
        <taxon>Ecdysozoa</taxon>
        <taxon>Arthropoda</taxon>
        <taxon>Hexapoda</taxon>
        <taxon>Insecta</taxon>
        <taxon>Pterygota</taxon>
        <taxon>Neoptera</taxon>
        <taxon>Endopterygota</taxon>
        <taxon>Coleoptera</taxon>
        <taxon>Polyphaga</taxon>
        <taxon>Cucujiformia</taxon>
        <taxon>Tenebrionidae</taxon>
        <taxon>Tenebrio</taxon>
    </lineage>
</organism>
<evidence type="ECO:0000313" key="1">
    <source>
        <dbReference type="EMBL" id="KAH0807574.1"/>
    </source>
</evidence>
<reference evidence="1" key="1">
    <citation type="journal article" date="2020" name="J Insects Food Feed">
        <title>The yellow mealworm (Tenebrio molitor) genome: a resource for the emerging insects as food and feed industry.</title>
        <authorList>
            <person name="Eriksson T."/>
            <person name="Andere A."/>
            <person name="Kelstrup H."/>
            <person name="Emery V."/>
            <person name="Picard C."/>
        </authorList>
    </citation>
    <scope>NUCLEOTIDE SEQUENCE</scope>
    <source>
        <strain evidence="1">Stoneville</strain>
        <tissue evidence="1">Whole head</tissue>
    </source>
</reference>
<gene>
    <name evidence="1" type="ORF">GEV33_015216</name>
</gene>